<dbReference type="InterPro" id="IPR036034">
    <property type="entry name" value="PDZ_sf"/>
</dbReference>
<dbReference type="SUPFAM" id="SSF50494">
    <property type="entry name" value="Trypsin-like serine proteases"/>
    <property type="match status" value="1"/>
</dbReference>
<accession>A0A2K8N513</accession>
<dbReference type="InterPro" id="IPR041489">
    <property type="entry name" value="PDZ_6"/>
</dbReference>
<keyword evidence="5" id="KW-1185">Reference proteome</keyword>
<dbReference type="SUPFAM" id="SSF50156">
    <property type="entry name" value="PDZ domain-like"/>
    <property type="match status" value="1"/>
</dbReference>
<name>A0A2K8N513_9BACL</name>
<feature type="domain" description="Peptidase S55" evidence="3">
    <location>
        <begin position="188"/>
        <end position="427"/>
    </location>
</feature>
<reference evidence="5" key="1">
    <citation type="submission" date="2017-11" db="EMBL/GenBank/DDBJ databases">
        <title>Complete Genome Sequence of Kyrpidia sp. Strain EA-1, a thermophilic, hydrogen-oxidizing Bacterium, isolated from the Azores.</title>
        <authorList>
            <person name="Reiner J.E."/>
            <person name="Lapp C.J."/>
            <person name="Bunk B."/>
            <person name="Gescher J."/>
        </authorList>
    </citation>
    <scope>NUCLEOTIDE SEQUENCE [LARGE SCALE GENOMIC DNA]</scope>
    <source>
        <strain evidence="5">EA-1</strain>
    </source>
</reference>
<dbReference type="SMART" id="SM00228">
    <property type="entry name" value="PDZ"/>
    <property type="match status" value="1"/>
</dbReference>
<dbReference type="InterPro" id="IPR014219">
    <property type="entry name" value="SpoIVB"/>
</dbReference>
<feature type="domain" description="PDZ" evidence="2">
    <location>
        <begin position="112"/>
        <end position="174"/>
    </location>
</feature>
<dbReference type="Pfam" id="PF05580">
    <property type="entry name" value="Peptidase_S55"/>
    <property type="match status" value="1"/>
</dbReference>
<keyword evidence="1" id="KW-0645">Protease</keyword>
<gene>
    <name evidence="4" type="primary">spoIVB</name>
    <name evidence="4" type="ORF">CVV65_05165</name>
</gene>
<dbReference type="AlphaFoldDB" id="A0A2K8N513"/>
<dbReference type="KEGG" id="kyr:CVV65_05165"/>
<proteinExistence type="predicted"/>
<dbReference type="NCBIfam" id="TIGR02860">
    <property type="entry name" value="spore_IV_B"/>
    <property type="match status" value="1"/>
</dbReference>
<protein>
    <submittedName>
        <fullName evidence="4">SpoIVB peptidase</fullName>
    </submittedName>
</protein>
<dbReference type="Gene3D" id="2.30.42.10">
    <property type="match status" value="1"/>
</dbReference>
<dbReference type="GO" id="GO:0008236">
    <property type="term" value="F:serine-type peptidase activity"/>
    <property type="evidence" value="ECO:0007669"/>
    <property type="project" value="UniProtKB-KW"/>
</dbReference>
<dbReference type="EMBL" id="CP024955">
    <property type="protein sequence ID" value="ATY84418.1"/>
    <property type="molecule type" value="Genomic_DNA"/>
</dbReference>
<dbReference type="PROSITE" id="PS51494">
    <property type="entry name" value="SPOIVB"/>
    <property type="match status" value="1"/>
</dbReference>
<evidence type="ECO:0000256" key="1">
    <source>
        <dbReference type="ARBA" id="ARBA00022825"/>
    </source>
</evidence>
<dbReference type="InterPro" id="IPR001478">
    <property type="entry name" value="PDZ"/>
</dbReference>
<dbReference type="InterPro" id="IPR009003">
    <property type="entry name" value="Peptidase_S1_PA"/>
</dbReference>
<dbReference type="Pfam" id="PF17820">
    <property type="entry name" value="PDZ_6"/>
    <property type="match status" value="1"/>
</dbReference>
<evidence type="ECO:0000259" key="2">
    <source>
        <dbReference type="PROSITE" id="PS50106"/>
    </source>
</evidence>
<dbReference type="PROSITE" id="PS50106">
    <property type="entry name" value="PDZ"/>
    <property type="match status" value="1"/>
</dbReference>
<dbReference type="RefSeq" id="WP_100667239.1">
    <property type="nucleotide sequence ID" value="NZ_CP024955.1"/>
</dbReference>
<organism evidence="4 5">
    <name type="scientific">Kyrpidia spormannii</name>
    <dbReference type="NCBI Taxonomy" id="2055160"/>
    <lineage>
        <taxon>Bacteria</taxon>
        <taxon>Bacillati</taxon>
        <taxon>Bacillota</taxon>
        <taxon>Bacilli</taxon>
        <taxon>Bacillales</taxon>
        <taxon>Alicyclobacillaceae</taxon>
        <taxon>Kyrpidia</taxon>
    </lineage>
</organism>
<dbReference type="OrthoDB" id="9765242at2"/>
<sequence>MAHQRRKWVGLLLATLIVVTCFCPPFSGWLRLPDSIETVVGSSVVVQAGGPSRLVPDARSAIEVRSGTAGTWQVNGTQTGPARMRLEVFGIPVRQMRVDVLPDWKVIPGGQSIGVRLRSKGIMIVGYNLIHTGNREISPGEQANIKVGDRIVEIDGHPVSTVEEAAQRIRQAGEANRDLDVTLIRQRQSFHVKVHPVYDNDQRTYRIGLYIRDSAAGVGTLTFYDPVNHVYGALGHVITDVDTGQPIEVGEGQVLNSSITSIDKGQNGQPGEKRGQMVDEHHVLGDVKENSSFGIFGHMVHPPDHGLYNQPIPVAPADQVHPGPAKILTVIEGQKVEAFNIEVVSVMKQRYPAIKSMVLKVTDPGLLAKTGGIVQGMSGSPILQDGRLIGAVTHVFINDPTQGYGVFAEWMMREATGNEAQDTVSAA</sequence>
<keyword evidence="1" id="KW-0378">Hydrolase</keyword>
<keyword evidence="1" id="KW-0720">Serine protease</keyword>
<dbReference type="Proteomes" id="UP000231932">
    <property type="component" value="Chromosome"/>
</dbReference>
<evidence type="ECO:0000313" key="5">
    <source>
        <dbReference type="Proteomes" id="UP000231932"/>
    </source>
</evidence>
<dbReference type="InterPro" id="IPR008763">
    <property type="entry name" value="Peptidase_S55"/>
</dbReference>
<evidence type="ECO:0000313" key="4">
    <source>
        <dbReference type="EMBL" id="ATY84418.1"/>
    </source>
</evidence>
<evidence type="ECO:0000259" key="3">
    <source>
        <dbReference type="PROSITE" id="PS51494"/>
    </source>
</evidence>